<dbReference type="AlphaFoldDB" id="A0A2R6XZB8"/>
<organism evidence="1 2">
    <name type="scientific">Candidatus Carbonibacillus altaicus</name>
    <dbReference type="NCBI Taxonomy" id="2163959"/>
    <lineage>
        <taxon>Bacteria</taxon>
        <taxon>Bacillati</taxon>
        <taxon>Bacillota</taxon>
        <taxon>Bacilli</taxon>
        <taxon>Bacillales</taxon>
        <taxon>Candidatus Carbonibacillus</taxon>
    </lineage>
</organism>
<dbReference type="EMBL" id="PEBX01000075">
    <property type="protein sequence ID" value="PTQ55764.1"/>
    <property type="molecule type" value="Genomic_DNA"/>
</dbReference>
<name>A0A2R6XZB8_9BACL</name>
<proteinExistence type="predicted"/>
<evidence type="ECO:0000313" key="1">
    <source>
        <dbReference type="EMBL" id="PTQ55764.1"/>
    </source>
</evidence>
<sequence length="199" mass="22607">MLSRQEKWHIIRRFAATGIQDPGRIAVLAFLAGRLERVRFMRSLDFSETGALLSTRSLTLWPRPAFMGMVRGVSFPDPFLWMAALVDDDGYIDVKLDFDGSEEAEWFVPHLYEDARDPMLRPEVAEAEIKASIDRALDVYQAAKARFEEALHEASPDLEEAYTFFLTMAKRDIERLSHALSQLKARNAAPSAYPPEKGD</sequence>
<comment type="caution">
    <text evidence="1">The sequence shown here is derived from an EMBL/GenBank/DDBJ whole genome shotgun (WGS) entry which is preliminary data.</text>
</comment>
<accession>A0A2R6XZB8</accession>
<gene>
    <name evidence="1" type="ORF">BSOLF_1497</name>
</gene>
<evidence type="ECO:0000313" key="2">
    <source>
        <dbReference type="Proteomes" id="UP000244338"/>
    </source>
</evidence>
<reference evidence="2" key="1">
    <citation type="journal article" date="2018" name="Sci. Rep.">
        <title>Lignite coal burning seam in the remote Altai Mountains harbors a hydrogen-driven thermophilic microbial community.</title>
        <authorList>
            <person name="Kadnikov V.V."/>
            <person name="Mardanov A.V."/>
            <person name="Ivasenko D.A."/>
            <person name="Antsiferov D.V."/>
            <person name="Beletsky A.V."/>
            <person name="Karnachuk O.V."/>
            <person name="Ravin N.V."/>
        </authorList>
    </citation>
    <scope>NUCLEOTIDE SEQUENCE [LARGE SCALE GENOMIC DNA]</scope>
</reference>
<dbReference type="Proteomes" id="UP000244338">
    <property type="component" value="Unassembled WGS sequence"/>
</dbReference>
<protein>
    <submittedName>
        <fullName evidence="1">Uncharacterized protein</fullName>
    </submittedName>
</protein>